<reference evidence="2" key="1">
    <citation type="journal article" date="2020" name="Stud. Mycol.">
        <title>101 Dothideomycetes genomes: a test case for predicting lifestyles and emergence of pathogens.</title>
        <authorList>
            <person name="Haridas S."/>
            <person name="Albert R."/>
            <person name="Binder M."/>
            <person name="Bloem J."/>
            <person name="Labutti K."/>
            <person name="Salamov A."/>
            <person name="Andreopoulos B."/>
            <person name="Baker S."/>
            <person name="Barry K."/>
            <person name="Bills G."/>
            <person name="Bluhm B."/>
            <person name="Cannon C."/>
            <person name="Castanera R."/>
            <person name="Culley D."/>
            <person name="Daum C."/>
            <person name="Ezra D."/>
            <person name="Gonzalez J."/>
            <person name="Henrissat B."/>
            <person name="Kuo A."/>
            <person name="Liang C."/>
            <person name="Lipzen A."/>
            <person name="Lutzoni F."/>
            <person name="Magnuson J."/>
            <person name="Mondo S."/>
            <person name="Nolan M."/>
            <person name="Ohm R."/>
            <person name="Pangilinan J."/>
            <person name="Park H.-J."/>
            <person name="Ramirez L."/>
            <person name="Alfaro M."/>
            <person name="Sun H."/>
            <person name="Tritt A."/>
            <person name="Yoshinaga Y."/>
            <person name="Zwiers L.-H."/>
            <person name="Turgeon B."/>
            <person name="Goodwin S."/>
            <person name="Spatafora J."/>
            <person name="Crous P."/>
            <person name="Grigoriev I."/>
        </authorList>
    </citation>
    <scope>NUCLEOTIDE SEQUENCE</scope>
    <source>
        <strain evidence="2">SCOH1-5</strain>
    </source>
</reference>
<dbReference type="EMBL" id="ML992670">
    <property type="protein sequence ID" value="KAF2213635.1"/>
    <property type="molecule type" value="Genomic_DNA"/>
</dbReference>
<dbReference type="GO" id="GO:0043634">
    <property type="term" value="P:polyadenylation-dependent ncRNA catabolic process"/>
    <property type="evidence" value="ECO:0007669"/>
    <property type="project" value="TreeGrafter"/>
</dbReference>
<dbReference type="GO" id="GO:0031499">
    <property type="term" value="C:TRAMP complex"/>
    <property type="evidence" value="ECO:0007669"/>
    <property type="project" value="TreeGrafter"/>
</dbReference>
<dbReference type="SUPFAM" id="SSF81301">
    <property type="entry name" value="Nucleotidyltransferase"/>
    <property type="match status" value="1"/>
</dbReference>
<dbReference type="Gene3D" id="3.30.460.10">
    <property type="entry name" value="Beta Polymerase, domain 2"/>
    <property type="match status" value="1"/>
</dbReference>
<dbReference type="GO" id="GO:0005730">
    <property type="term" value="C:nucleolus"/>
    <property type="evidence" value="ECO:0007669"/>
    <property type="project" value="TreeGrafter"/>
</dbReference>
<dbReference type="Proteomes" id="UP000799539">
    <property type="component" value="Unassembled WGS sequence"/>
</dbReference>
<dbReference type="GO" id="GO:0031123">
    <property type="term" value="P:RNA 3'-end processing"/>
    <property type="evidence" value="ECO:0007669"/>
    <property type="project" value="TreeGrafter"/>
</dbReference>
<dbReference type="PANTHER" id="PTHR23092">
    <property type="entry name" value="POLY(A) RNA POLYMERASE"/>
    <property type="match status" value="1"/>
</dbReference>
<dbReference type="OrthoDB" id="273917at2759"/>
<evidence type="ECO:0000313" key="2">
    <source>
        <dbReference type="EMBL" id="KAF2213635.1"/>
    </source>
</evidence>
<dbReference type="Gene3D" id="1.10.1410.10">
    <property type="match status" value="1"/>
</dbReference>
<sequence length="675" mass="76402">MQCHRLALHAVCRASNAYDPLRALRCAFGTAASRRDHDDRVPSAWEPTEWEELDMRRQQHETTDSKHAEPNPEHEAGATVAERTNPHPIHDATKEEARHGHRQAKGNKSAGTKRGSPLASHLRLLARTKDAMRNRVPSSDMAAEDLWLPCARGQNRIPPEKSKDFMGRLIRLSRALQREKQHAGQLSAHEQQLIEIVFDYAPNVVQPCEPTIQGQVPPPPWETHGKKNRFSILRGLAYAEHELEHVIARFVNFIQPTPLERFARRAATEEVMSLIDQTLHQHGHLKVTTQLQGSEKTGLAMPTSDIDIRVWEQTEEGAPNEPSQSMGKKMAEYMRPIVRALSENPERYHMITLRQGKHPIIDFQHRPSGLNFQIVASKHSDGQERVVEKYLSEMPELRALYTVIRTFFDVRGLLRVNNGGIGSYGCFVMLVPPILREKPRAAERVVGSLRSFLAFYNPTRSLDTTKYGVSCFPRQIFKKHDADSELDTFMQYAERRGDLVRAGQWSICRRQKYQPYLLALQDPATPNNDLGSRTHAIKHILATIAHMQTQIRLWSYGAYRNDRQSHRPILETLVGRPDLLYREQRQILAHYGRAVRDGKVPSSPTRDAIVRAPDSGLQRESVELDTPESARGQAAGPAATGCAEHEDQISTSQLIRRVKIAAVTKSTSQASEDDT</sequence>
<name>A0A6A6FJL4_9PEZI</name>
<dbReference type="InterPro" id="IPR043519">
    <property type="entry name" value="NT_sf"/>
</dbReference>
<evidence type="ECO:0008006" key="4">
    <source>
        <dbReference type="Google" id="ProtNLM"/>
    </source>
</evidence>
<dbReference type="PANTHER" id="PTHR23092:SF15">
    <property type="entry name" value="INACTIVE NON-CANONICAL POLY(A) RNA POLYMERASE PROTEIN TRF4-2-RELATED"/>
    <property type="match status" value="1"/>
</dbReference>
<dbReference type="GO" id="GO:0003729">
    <property type="term" value="F:mRNA binding"/>
    <property type="evidence" value="ECO:0007669"/>
    <property type="project" value="TreeGrafter"/>
</dbReference>
<feature type="region of interest" description="Disordered" evidence="1">
    <location>
        <begin position="32"/>
        <end position="119"/>
    </location>
</feature>
<dbReference type="AlphaFoldDB" id="A0A6A6FJL4"/>
<protein>
    <recommendedName>
        <fullName evidence="4">Polynucleotide adenylyltransferase</fullName>
    </recommendedName>
</protein>
<feature type="compositionally biased region" description="Basic and acidic residues" evidence="1">
    <location>
        <begin position="53"/>
        <end position="76"/>
    </location>
</feature>
<feature type="compositionally biased region" description="Basic and acidic residues" evidence="1">
    <location>
        <begin position="84"/>
        <end position="98"/>
    </location>
</feature>
<organism evidence="2 3">
    <name type="scientific">Cercospora zeae-maydis SCOH1-5</name>
    <dbReference type="NCBI Taxonomy" id="717836"/>
    <lineage>
        <taxon>Eukaryota</taxon>
        <taxon>Fungi</taxon>
        <taxon>Dikarya</taxon>
        <taxon>Ascomycota</taxon>
        <taxon>Pezizomycotina</taxon>
        <taxon>Dothideomycetes</taxon>
        <taxon>Dothideomycetidae</taxon>
        <taxon>Mycosphaerellales</taxon>
        <taxon>Mycosphaerellaceae</taxon>
        <taxon>Cercospora</taxon>
    </lineage>
</organism>
<gene>
    <name evidence="2" type="ORF">CERZMDRAFT_96466</name>
</gene>
<evidence type="ECO:0000256" key="1">
    <source>
        <dbReference type="SAM" id="MobiDB-lite"/>
    </source>
</evidence>
<feature type="region of interest" description="Disordered" evidence="1">
    <location>
        <begin position="625"/>
        <end position="647"/>
    </location>
</feature>
<dbReference type="SUPFAM" id="SSF81631">
    <property type="entry name" value="PAP/OAS1 substrate-binding domain"/>
    <property type="match status" value="1"/>
</dbReference>
<accession>A0A6A6FJL4</accession>
<dbReference type="InterPro" id="IPR045862">
    <property type="entry name" value="Trf4-like"/>
</dbReference>
<proteinExistence type="predicted"/>
<evidence type="ECO:0000313" key="3">
    <source>
        <dbReference type="Proteomes" id="UP000799539"/>
    </source>
</evidence>
<dbReference type="GO" id="GO:1990817">
    <property type="term" value="F:poly(A) RNA polymerase activity"/>
    <property type="evidence" value="ECO:0007669"/>
    <property type="project" value="InterPro"/>
</dbReference>
<keyword evidence="3" id="KW-1185">Reference proteome</keyword>